<evidence type="ECO:0000259" key="2">
    <source>
        <dbReference type="Pfam" id="PF14280"/>
    </source>
</evidence>
<name>A0AB33KDZ3_9ACTN</name>
<dbReference type="EMBL" id="AP035884">
    <property type="protein sequence ID" value="BFP52876.1"/>
    <property type="molecule type" value="Genomic_DNA"/>
</dbReference>
<sequence length="227" mass="25120">MNERPAERGFYGVPLRSGDGGYPTSSGLGRPPGPGAIPPPTVPPGSAGLPATSSLEPLELGDNNHKGDFGEQFVRALATAANLNVSSSRDRLGIDWELTYPGRGGTRKFPQIQAQVKCWNRPEQAGEEWRYQLPVRNYNLLSGRDYYTPRFLFLVVVPRNADEWIEASHEGLLLRYAAYWTCFHEHDPVDRPDGDRLTVSVPKANLLTTQTLHDLFGAEFRAMLGVS</sequence>
<evidence type="ECO:0000313" key="3">
    <source>
        <dbReference type="EMBL" id="BFP52876.1"/>
    </source>
</evidence>
<dbReference type="InterPro" id="IPR025375">
    <property type="entry name" value="DUF4365"/>
</dbReference>
<reference evidence="3" key="1">
    <citation type="submission" date="2024-07" db="EMBL/GenBank/DDBJ databases">
        <title>Complete genome sequences of cellulolytic bacteria, Kitasatospora sp. CMC57 and Streptomyces sp. CMC78, isolated from Japanese agricultural soil.</title>
        <authorList>
            <person name="Hashimoto T."/>
            <person name="Ito M."/>
            <person name="Iwamoto M."/>
            <person name="Fukahori D."/>
            <person name="Shoda T."/>
            <person name="Sakoda M."/>
            <person name="Morohoshi T."/>
            <person name="Mitsuboshi M."/>
            <person name="Nishizawa T."/>
        </authorList>
    </citation>
    <scope>NUCLEOTIDE SEQUENCE</scope>
    <source>
        <strain evidence="3">CMC78</strain>
    </source>
</reference>
<dbReference type="KEGG" id="stcm:SCMC78_26830"/>
<feature type="region of interest" description="Disordered" evidence="1">
    <location>
        <begin position="1"/>
        <end position="64"/>
    </location>
</feature>
<dbReference type="RefSeq" id="WP_319601501.1">
    <property type="nucleotide sequence ID" value="NZ_AP035884.1"/>
</dbReference>
<accession>A0AB33KDZ3</accession>
<evidence type="ECO:0000256" key="1">
    <source>
        <dbReference type="SAM" id="MobiDB-lite"/>
    </source>
</evidence>
<dbReference type="Pfam" id="PF14280">
    <property type="entry name" value="DUF4365"/>
    <property type="match status" value="1"/>
</dbReference>
<dbReference type="AlphaFoldDB" id="A0AB33KDZ3"/>
<proteinExistence type="predicted"/>
<protein>
    <recommendedName>
        <fullName evidence="2">DUF4365 domain-containing protein</fullName>
    </recommendedName>
</protein>
<feature type="compositionally biased region" description="Pro residues" evidence="1">
    <location>
        <begin position="31"/>
        <end position="43"/>
    </location>
</feature>
<gene>
    <name evidence="3" type="ORF">SCMC78_26830</name>
</gene>
<feature type="domain" description="DUF4365" evidence="2">
    <location>
        <begin position="69"/>
        <end position="215"/>
    </location>
</feature>
<organism evidence="3">
    <name type="scientific">Streptomyces sp. CMC78</name>
    <dbReference type="NCBI Taxonomy" id="3231512"/>
    <lineage>
        <taxon>Bacteria</taxon>
        <taxon>Bacillati</taxon>
        <taxon>Actinomycetota</taxon>
        <taxon>Actinomycetes</taxon>
        <taxon>Kitasatosporales</taxon>
        <taxon>Streptomycetaceae</taxon>
        <taxon>Streptomyces</taxon>
    </lineage>
</organism>